<dbReference type="InterPro" id="IPR042477">
    <property type="entry name" value="HMGXB4"/>
</dbReference>
<dbReference type="PANTHER" id="PTHR46584:SF1">
    <property type="entry name" value="HMG DOMAIN-CONTAINING PROTEIN 4"/>
    <property type="match status" value="1"/>
</dbReference>
<evidence type="ECO:0000313" key="3">
    <source>
        <dbReference type="EMBL" id="SBP44437.1"/>
    </source>
</evidence>
<dbReference type="AlphaFoldDB" id="A0A1A7ZNL2"/>
<sequence>MDDGADGVISTQEHNIINLLMVEAEDYCTGRFSKELNATLNMQTQINGNSGRDSEVDWMESSCPPPVHPVCLSEEGWVIAGEEEKCPCPTLEYWVCLDHRFTMESGHGNGAVGLSVPPVSDALLVPAPASPEVCGFIAGTGGSSHRVSGSALDPLRSTRSPTSSDQHPIRAAAHLHLLGESLSLIGHHLQETNKTVSMSSSVSLLLDSLLCALAPLMSLTTQIPELTSCTEHTLDSSLENIAFVMPGL</sequence>
<dbReference type="Proteomes" id="UP000822369">
    <property type="component" value="Chromosome 10"/>
</dbReference>
<name>A0A1A7ZNL2_NOTFU</name>
<evidence type="ECO:0000313" key="2">
    <source>
        <dbReference type="EMBL" id="KAF7213141.1"/>
    </source>
</evidence>
<feature type="region of interest" description="Disordered" evidence="1">
    <location>
        <begin position="147"/>
        <end position="166"/>
    </location>
</feature>
<reference evidence="2" key="3">
    <citation type="submission" date="2020-03" db="EMBL/GenBank/DDBJ databases">
        <title>Intra-Species Differences in Population Size shape Life History and Genome Evolution.</title>
        <authorList>
            <person name="Willemsen D."/>
            <person name="Cui R."/>
            <person name="Valenzano D.R."/>
        </authorList>
    </citation>
    <scope>NUCLEOTIDE SEQUENCE</scope>
    <source>
        <strain evidence="2">GRZ</strain>
        <tissue evidence="2">Whole</tissue>
    </source>
</reference>
<dbReference type="EMBL" id="JAAVVJ010000010">
    <property type="protein sequence ID" value="KAF7213141.1"/>
    <property type="molecule type" value="Genomic_DNA"/>
</dbReference>
<evidence type="ECO:0000256" key="1">
    <source>
        <dbReference type="SAM" id="MobiDB-lite"/>
    </source>
</evidence>
<reference evidence="3" key="1">
    <citation type="submission" date="2016-05" db="EMBL/GenBank/DDBJ databases">
        <authorList>
            <person name="Lavstsen T."/>
            <person name="Jespersen J.S."/>
        </authorList>
    </citation>
    <scope>NUCLEOTIDE SEQUENCE</scope>
    <source>
        <tissue evidence="3">Brain</tissue>
    </source>
</reference>
<proteinExistence type="predicted"/>
<dbReference type="KEGG" id="nfu:107382234"/>
<accession>A0A1A7ZNL2</accession>
<protein>
    <submittedName>
        <fullName evidence="3">HMG box domain containing 4</fullName>
    </submittedName>
    <submittedName>
        <fullName evidence="2">Transcript variant X1</fullName>
    </submittedName>
</protein>
<dbReference type="EMBL" id="HADY01005952">
    <property type="protein sequence ID" value="SBP44437.1"/>
    <property type="molecule type" value="Transcribed_RNA"/>
</dbReference>
<feature type="compositionally biased region" description="Polar residues" evidence="1">
    <location>
        <begin position="157"/>
        <end position="166"/>
    </location>
</feature>
<dbReference type="PANTHER" id="PTHR46584">
    <property type="entry name" value="HMG DOMAIN-CONTAINING PROTEIN 4"/>
    <property type="match status" value="1"/>
</dbReference>
<gene>
    <name evidence="3" type="primary">HMGXB4</name>
    <name evidence="2" type="ORF">G4P62_007760</name>
</gene>
<organism evidence="3">
    <name type="scientific">Nothobranchius furzeri</name>
    <name type="common">Turquoise killifish</name>
    <dbReference type="NCBI Taxonomy" id="105023"/>
    <lineage>
        <taxon>Eukaryota</taxon>
        <taxon>Metazoa</taxon>
        <taxon>Chordata</taxon>
        <taxon>Craniata</taxon>
        <taxon>Vertebrata</taxon>
        <taxon>Euteleostomi</taxon>
        <taxon>Actinopterygii</taxon>
        <taxon>Neopterygii</taxon>
        <taxon>Teleostei</taxon>
        <taxon>Neoteleostei</taxon>
        <taxon>Acanthomorphata</taxon>
        <taxon>Ovalentaria</taxon>
        <taxon>Atherinomorphae</taxon>
        <taxon>Cyprinodontiformes</taxon>
        <taxon>Nothobranchiidae</taxon>
        <taxon>Nothobranchius</taxon>
    </lineage>
</organism>
<reference evidence="3" key="2">
    <citation type="submission" date="2016-06" db="EMBL/GenBank/DDBJ databases">
        <title>The genome of a short-lived fish provides insights into sex chromosome evolution and the genetic control of aging.</title>
        <authorList>
            <person name="Reichwald K."/>
            <person name="Felder M."/>
            <person name="Petzold A."/>
            <person name="Koch P."/>
            <person name="Groth M."/>
            <person name="Platzer M."/>
        </authorList>
    </citation>
    <scope>NUCLEOTIDE SEQUENCE</scope>
    <source>
        <tissue evidence="3">Brain</tissue>
    </source>
</reference>